<feature type="chain" id="PRO_5037526773" description="Zinc resistance-associated protein" evidence="1">
    <location>
        <begin position="35"/>
        <end position="164"/>
    </location>
</feature>
<evidence type="ECO:0000256" key="1">
    <source>
        <dbReference type="SAM" id="SignalP"/>
    </source>
</evidence>
<feature type="signal peptide" evidence="1">
    <location>
        <begin position="1"/>
        <end position="34"/>
    </location>
</feature>
<dbReference type="RefSeq" id="WP_189457203.1">
    <property type="nucleotide sequence ID" value="NZ_BMYD01000004.1"/>
</dbReference>
<evidence type="ECO:0008006" key="4">
    <source>
        <dbReference type="Google" id="ProtNLM"/>
    </source>
</evidence>
<dbReference type="EMBL" id="BMYD01000004">
    <property type="protein sequence ID" value="GHA86525.1"/>
    <property type="molecule type" value="Genomic_DNA"/>
</dbReference>
<reference evidence="2" key="2">
    <citation type="submission" date="2020-09" db="EMBL/GenBank/DDBJ databases">
        <authorList>
            <person name="Sun Q."/>
            <person name="Kim S."/>
        </authorList>
    </citation>
    <scope>NUCLEOTIDE SEQUENCE</scope>
    <source>
        <strain evidence="2">KCTC 23077</strain>
    </source>
</reference>
<name>A0A918T373_9GAMM</name>
<accession>A0A918T373</accession>
<dbReference type="InterPro" id="IPR012899">
    <property type="entry name" value="LTXXQ"/>
</dbReference>
<sequence length="164" mass="18262">MSNNLRLSRIRRAYRVSLLVAGLAVAVASGAVLASSNPGVTSSHTTKPQSQYAALTDDHLKELIHHVMARVDASQKAQIIEIVHRAKPEFERFEARAREARAPRKQVLLADVIDRPALERIRAAEMDVAQERSRRVDQLLVELASVMTPQQRARFLAELQAPAQ</sequence>
<keyword evidence="1" id="KW-0732">Signal</keyword>
<keyword evidence="3" id="KW-1185">Reference proteome</keyword>
<dbReference type="AlphaFoldDB" id="A0A918T373"/>
<dbReference type="Pfam" id="PF07813">
    <property type="entry name" value="LTXXQ"/>
    <property type="match status" value="1"/>
</dbReference>
<dbReference type="Proteomes" id="UP000646426">
    <property type="component" value="Unassembled WGS sequence"/>
</dbReference>
<protein>
    <recommendedName>
        <fullName evidence="4">Zinc resistance-associated protein</fullName>
    </recommendedName>
</protein>
<dbReference type="Gene3D" id="1.20.120.1490">
    <property type="match status" value="1"/>
</dbReference>
<evidence type="ECO:0000313" key="3">
    <source>
        <dbReference type="Proteomes" id="UP000646426"/>
    </source>
</evidence>
<evidence type="ECO:0000313" key="2">
    <source>
        <dbReference type="EMBL" id="GHA86525.1"/>
    </source>
</evidence>
<organism evidence="2 3">
    <name type="scientific">Cognatilysobacter bugurensis</name>
    <dbReference type="NCBI Taxonomy" id="543356"/>
    <lineage>
        <taxon>Bacteria</taxon>
        <taxon>Pseudomonadati</taxon>
        <taxon>Pseudomonadota</taxon>
        <taxon>Gammaproteobacteria</taxon>
        <taxon>Lysobacterales</taxon>
        <taxon>Lysobacteraceae</taxon>
        <taxon>Cognatilysobacter</taxon>
    </lineage>
</organism>
<gene>
    <name evidence="2" type="ORF">GCM10007067_25720</name>
</gene>
<reference evidence="2" key="1">
    <citation type="journal article" date="2014" name="Int. J. Syst. Evol. Microbiol.">
        <title>Complete genome sequence of Corynebacterium casei LMG S-19264T (=DSM 44701T), isolated from a smear-ripened cheese.</title>
        <authorList>
            <consortium name="US DOE Joint Genome Institute (JGI-PGF)"/>
            <person name="Walter F."/>
            <person name="Albersmeier A."/>
            <person name="Kalinowski J."/>
            <person name="Ruckert C."/>
        </authorList>
    </citation>
    <scope>NUCLEOTIDE SEQUENCE</scope>
    <source>
        <strain evidence="2">KCTC 23077</strain>
    </source>
</reference>
<proteinExistence type="predicted"/>
<comment type="caution">
    <text evidence="2">The sequence shown here is derived from an EMBL/GenBank/DDBJ whole genome shotgun (WGS) entry which is preliminary data.</text>
</comment>